<evidence type="ECO:0000256" key="2">
    <source>
        <dbReference type="ARBA" id="ARBA00023002"/>
    </source>
</evidence>
<dbReference type="InterPro" id="IPR036291">
    <property type="entry name" value="NAD(P)-bd_dom_sf"/>
</dbReference>
<dbReference type="InterPro" id="IPR020904">
    <property type="entry name" value="Sc_DH/Rdtase_CS"/>
</dbReference>
<comment type="similarity">
    <text evidence="1">Belongs to the short-chain dehydrogenases/reductases (SDR) family.</text>
</comment>
<dbReference type="PRINTS" id="PR00081">
    <property type="entry name" value="GDHRDH"/>
</dbReference>
<dbReference type="PROSITE" id="PS00061">
    <property type="entry name" value="ADH_SHORT"/>
    <property type="match status" value="1"/>
</dbReference>
<dbReference type="Gene3D" id="3.40.50.720">
    <property type="entry name" value="NAD(P)-binding Rossmann-like Domain"/>
    <property type="match status" value="1"/>
</dbReference>
<dbReference type="PANTHER" id="PTHR44196">
    <property type="entry name" value="DEHYDROGENASE/REDUCTASE SDR FAMILY MEMBER 7B"/>
    <property type="match status" value="1"/>
</dbReference>
<evidence type="ECO:0000313" key="3">
    <source>
        <dbReference type="EMBL" id="MDI1429499.1"/>
    </source>
</evidence>
<protein>
    <submittedName>
        <fullName evidence="3">SDR family NAD(P)-dependent oxidoreductase</fullName>
    </submittedName>
</protein>
<dbReference type="RefSeq" id="WP_136967583.1">
    <property type="nucleotide sequence ID" value="NZ_JARZHI010000005.1"/>
</dbReference>
<dbReference type="PANTHER" id="PTHR44196:SF3">
    <property type="entry name" value="SHORT CHAIN DEHYDROGENASE FAMILY PROTEIN"/>
    <property type="match status" value="1"/>
</dbReference>
<gene>
    <name evidence="3" type="ORF">QHF89_08335</name>
</gene>
<reference evidence="3 4" key="1">
    <citation type="submission" date="2023-04" db="EMBL/GenBank/DDBJ databases">
        <title>The genome sequence of Polyangium sorediatum DSM14670.</title>
        <authorList>
            <person name="Zhang X."/>
        </authorList>
    </citation>
    <scope>NUCLEOTIDE SEQUENCE [LARGE SCALE GENOMIC DNA]</scope>
    <source>
        <strain evidence="3 4">DSM 14670</strain>
    </source>
</reference>
<comment type="caution">
    <text evidence="3">The sequence shown here is derived from an EMBL/GenBank/DDBJ whole genome shotgun (WGS) entry which is preliminary data.</text>
</comment>
<dbReference type="Proteomes" id="UP001160301">
    <property type="component" value="Unassembled WGS sequence"/>
</dbReference>
<evidence type="ECO:0000313" key="4">
    <source>
        <dbReference type="Proteomes" id="UP001160301"/>
    </source>
</evidence>
<accession>A0ABT6NMG9</accession>
<organism evidence="3 4">
    <name type="scientific">Polyangium sorediatum</name>
    <dbReference type="NCBI Taxonomy" id="889274"/>
    <lineage>
        <taxon>Bacteria</taxon>
        <taxon>Pseudomonadati</taxon>
        <taxon>Myxococcota</taxon>
        <taxon>Polyangia</taxon>
        <taxon>Polyangiales</taxon>
        <taxon>Polyangiaceae</taxon>
        <taxon>Polyangium</taxon>
    </lineage>
</organism>
<dbReference type="SUPFAM" id="SSF51735">
    <property type="entry name" value="NAD(P)-binding Rossmann-fold domains"/>
    <property type="match status" value="1"/>
</dbReference>
<dbReference type="EMBL" id="JARZHI010000005">
    <property type="protein sequence ID" value="MDI1429499.1"/>
    <property type="molecule type" value="Genomic_DNA"/>
</dbReference>
<proteinExistence type="inferred from homology"/>
<keyword evidence="2" id="KW-0560">Oxidoreductase</keyword>
<dbReference type="InterPro" id="IPR002347">
    <property type="entry name" value="SDR_fam"/>
</dbReference>
<sequence>MTRVLILGATSAVAAEVAQIHASRGDRLHLVGRNPEKLAAVAARCAGATVSTATADFGELGANERVLTESIATLGQVDVALIAHGDLGDQLASERSFDEAESILRTNFTSVVSLLIPLANHMEAGRKGRIGVITSVAGDRGRPRNYTYGAAKGALHVYLQGLRTRLYASGVTVTTLKLGPVDTPMTRDHEKTLLFSKPAAVAKDIVRAMDDGTPEAYVPARWGLIMPLVRRTPEALFQKLPFLSGR</sequence>
<evidence type="ECO:0000256" key="1">
    <source>
        <dbReference type="ARBA" id="ARBA00006484"/>
    </source>
</evidence>
<dbReference type="Pfam" id="PF00106">
    <property type="entry name" value="adh_short"/>
    <property type="match status" value="1"/>
</dbReference>
<keyword evidence="4" id="KW-1185">Reference proteome</keyword>
<name>A0ABT6NMG9_9BACT</name>